<evidence type="ECO:0000256" key="11">
    <source>
        <dbReference type="ARBA" id="ARBA00023136"/>
    </source>
</evidence>
<dbReference type="RefSeq" id="WP_204950608.1">
    <property type="nucleotide sequence ID" value="NZ_BSFF01000003.1"/>
</dbReference>
<feature type="region of interest" description="Disordered" evidence="16">
    <location>
        <begin position="119"/>
        <end position="151"/>
    </location>
</feature>
<feature type="region of interest" description="Disordered" evidence="16">
    <location>
        <begin position="553"/>
        <end position="572"/>
    </location>
</feature>
<proteinExistence type="inferred from homology"/>
<dbReference type="SMART" id="SM00965">
    <property type="entry name" value="STN"/>
    <property type="match status" value="1"/>
</dbReference>
<dbReference type="InterPro" id="IPR010105">
    <property type="entry name" value="TonB_sidphr_rcpt"/>
</dbReference>
<evidence type="ECO:0000256" key="7">
    <source>
        <dbReference type="ARBA" id="ARBA00022729"/>
    </source>
</evidence>
<dbReference type="InterPro" id="IPR039426">
    <property type="entry name" value="TonB-dep_rcpt-like"/>
</dbReference>
<evidence type="ECO:0000256" key="14">
    <source>
        <dbReference type="PROSITE-ProRule" id="PRU01360"/>
    </source>
</evidence>
<evidence type="ECO:0000256" key="6">
    <source>
        <dbReference type="ARBA" id="ARBA00022692"/>
    </source>
</evidence>
<dbReference type="Proteomes" id="UP000758856">
    <property type="component" value="Unassembled WGS sequence"/>
</dbReference>
<evidence type="ECO:0000256" key="13">
    <source>
        <dbReference type="ARBA" id="ARBA00023237"/>
    </source>
</evidence>
<keyword evidence="12 18" id="KW-0675">Receptor</keyword>
<evidence type="ECO:0000256" key="9">
    <source>
        <dbReference type="ARBA" id="ARBA00023065"/>
    </source>
</evidence>
<evidence type="ECO:0000313" key="19">
    <source>
        <dbReference type="Proteomes" id="UP000758856"/>
    </source>
</evidence>
<protein>
    <submittedName>
        <fullName evidence="18">Iron complex outermembrane receptor protein</fullName>
    </submittedName>
</protein>
<keyword evidence="13 14" id="KW-0998">Cell outer membrane</keyword>
<evidence type="ECO:0000256" key="8">
    <source>
        <dbReference type="ARBA" id="ARBA00023004"/>
    </source>
</evidence>
<evidence type="ECO:0000313" key="18">
    <source>
        <dbReference type="EMBL" id="MBM7852188.1"/>
    </source>
</evidence>
<dbReference type="InterPro" id="IPR000531">
    <property type="entry name" value="Beta-barrel_TonB"/>
</dbReference>
<evidence type="ECO:0000256" key="15">
    <source>
        <dbReference type="RuleBase" id="RU003357"/>
    </source>
</evidence>
<keyword evidence="10 15" id="KW-0798">TonB box</keyword>
<organism evidence="18 19">
    <name type="scientific">Methylopila capsulata</name>
    <dbReference type="NCBI Taxonomy" id="61654"/>
    <lineage>
        <taxon>Bacteria</taxon>
        <taxon>Pseudomonadati</taxon>
        <taxon>Pseudomonadota</taxon>
        <taxon>Alphaproteobacteria</taxon>
        <taxon>Hyphomicrobiales</taxon>
        <taxon>Methylopilaceae</taxon>
        <taxon>Methylopila</taxon>
    </lineage>
</organism>
<name>A0ABS2T7M6_9HYPH</name>
<sequence>MAGRVGTWRRRAAAFALVGVGAYAPAGPARSDELVRFAIPAGPLGAALTQWAEVSGRKLLSPGSALRGVETTGVQGELPPVDALRRLLEGTGLSYEQIDPHAVTLVQLRRESALTAQDATELEEISVEGASPGGGARGGAQSYASSVSPGATKSSALLVETPRVVNVVTQKQIEDQGAQTVTQALRYTPGVVTQYGDTDSRYDWLTVRGFTPRRYLDGLRLPFGAQGYSQARIEPHLLESVEVLKGPASGLYGQSNPGGLLAMTSKTPTETARGEIELLGGSHDRKQAAFDVSGPLDAEGRFLYRLIGLARDANTQVDHVEDDKLFIAPSFTWKPTESTTLTLLGHYQKVDDKGGGAPPALPAIGTLYPYPGYGKLPTSTFTGEPSYDRFINEQWFIGYKLSHELSEGWTLRQNLRYGEVDTHTRRVQNYCLSAASCVPTNLIRYAWAFPERSQMFTVDNQAEGRFSTGELEHTLLFGADFTREKAGYRESKLAYVNLEDYDAFNPGPGHSLAEPPLALRIGTVQRQLGLYVQDTIKWNAWTLQGGARYDWAKNRTSRSGPASSDPRPVTSDDKAFTGNIGLSYRFENGFAPFIGYSTSFLPVAGVKPSSNPLTPEPFEPSEGEQIEAGVKYQPDGFAGLVSLSAFHLTQTNAVTTNPNGSRSQTGEIEIKGVEFEGKADLGHGFEGIVSYAYTDAEITRTTAAGQLGNRPAFVPKHQAGAWLNYSFGPGAADGVSLGGGARYFGASFGNEANQFKTPGVTLFDASLRYDLGRRITRLEGVSLQVNASNLLDKKYVSTCLAAYGCNYGDRRTVYATMKYRW</sequence>
<reference evidence="18 19" key="1">
    <citation type="submission" date="2021-01" db="EMBL/GenBank/DDBJ databases">
        <title>Genomic Encyclopedia of Type Strains, Phase IV (KMG-IV): sequencing the most valuable type-strain genomes for metagenomic binning, comparative biology and taxonomic classification.</title>
        <authorList>
            <person name="Goeker M."/>
        </authorList>
    </citation>
    <scope>NUCLEOTIDE SEQUENCE [LARGE SCALE GENOMIC DNA]</scope>
    <source>
        <strain evidence="18 19">DSM 6130</strain>
    </source>
</reference>
<dbReference type="NCBIfam" id="TIGR01783">
    <property type="entry name" value="TonB-siderophor"/>
    <property type="match status" value="1"/>
</dbReference>
<keyword evidence="11 14" id="KW-0472">Membrane</keyword>
<feature type="domain" description="Secretin/TonB short N-terminal" evidence="17">
    <location>
        <begin position="57"/>
        <end position="108"/>
    </location>
</feature>
<evidence type="ECO:0000259" key="17">
    <source>
        <dbReference type="SMART" id="SM00965"/>
    </source>
</evidence>
<evidence type="ECO:0000256" key="4">
    <source>
        <dbReference type="ARBA" id="ARBA00022452"/>
    </source>
</evidence>
<evidence type="ECO:0000256" key="2">
    <source>
        <dbReference type="ARBA" id="ARBA00009810"/>
    </source>
</evidence>
<dbReference type="CDD" id="cd01347">
    <property type="entry name" value="ligand_gated_channel"/>
    <property type="match status" value="1"/>
</dbReference>
<evidence type="ECO:0000256" key="1">
    <source>
        <dbReference type="ARBA" id="ARBA00004571"/>
    </source>
</evidence>
<dbReference type="EMBL" id="JAFBCY010000003">
    <property type="protein sequence ID" value="MBM7852188.1"/>
    <property type="molecule type" value="Genomic_DNA"/>
</dbReference>
<dbReference type="InterPro" id="IPR011662">
    <property type="entry name" value="Secretin/TonB_short_N"/>
</dbReference>
<dbReference type="InterPro" id="IPR012910">
    <property type="entry name" value="Plug_dom"/>
</dbReference>
<dbReference type="Pfam" id="PF00593">
    <property type="entry name" value="TonB_dep_Rec_b-barrel"/>
    <property type="match status" value="1"/>
</dbReference>
<dbReference type="Pfam" id="PF07715">
    <property type="entry name" value="Plug"/>
    <property type="match status" value="1"/>
</dbReference>
<keyword evidence="8" id="KW-0408">Iron</keyword>
<comment type="subcellular location">
    <subcellularLocation>
        <location evidence="1 14">Cell outer membrane</location>
        <topology evidence="1 14">Multi-pass membrane protein</topology>
    </subcellularLocation>
</comment>
<dbReference type="InterPro" id="IPR036942">
    <property type="entry name" value="Beta-barrel_TonB_sf"/>
</dbReference>
<keyword evidence="9" id="KW-0406">Ion transport</keyword>
<dbReference type="PANTHER" id="PTHR32552">
    <property type="entry name" value="FERRICHROME IRON RECEPTOR-RELATED"/>
    <property type="match status" value="1"/>
</dbReference>
<comment type="similarity">
    <text evidence="2 14 15">Belongs to the TonB-dependent receptor family.</text>
</comment>
<dbReference type="PANTHER" id="PTHR32552:SF68">
    <property type="entry name" value="FERRICHROME OUTER MEMBRANE TRANSPORTER_PHAGE RECEPTOR"/>
    <property type="match status" value="1"/>
</dbReference>
<evidence type="ECO:0000256" key="3">
    <source>
        <dbReference type="ARBA" id="ARBA00022448"/>
    </source>
</evidence>
<evidence type="ECO:0000256" key="5">
    <source>
        <dbReference type="ARBA" id="ARBA00022496"/>
    </source>
</evidence>
<dbReference type="SUPFAM" id="SSF56935">
    <property type="entry name" value="Porins"/>
    <property type="match status" value="1"/>
</dbReference>
<comment type="caution">
    <text evidence="18">The sequence shown here is derived from an EMBL/GenBank/DDBJ whole genome shotgun (WGS) entry which is preliminary data.</text>
</comment>
<accession>A0ABS2T7M6</accession>
<evidence type="ECO:0000256" key="16">
    <source>
        <dbReference type="SAM" id="MobiDB-lite"/>
    </source>
</evidence>
<keyword evidence="5" id="KW-0410">Iron transport</keyword>
<dbReference type="Gene3D" id="2.170.130.10">
    <property type="entry name" value="TonB-dependent receptor, plug domain"/>
    <property type="match status" value="1"/>
</dbReference>
<keyword evidence="19" id="KW-1185">Reference proteome</keyword>
<dbReference type="Gene3D" id="3.55.50.30">
    <property type="match status" value="1"/>
</dbReference>
<dbReference type="PROSITE" id="PS52016">
    <property type="entry name" value="TONB_DEPENDENT_REC_3"/>
    <property type="match status" value="1"/>
</dbReference>
<keyword evidence="6 14" id="KW-0812">Transmembrane</keyword>
<keyword evidence="7" id="KW-0732">Signal</keyword>
<keyword evidence="3 14" id="KW-0813">Transport</keyword>
<dbReference type="Gene3D" id="2.40.170.20">
    <property type="entry name" value="TonB-dependent receptor, beta-barrel domain"/>
    <property type="match status" value="1"/>
</dbReference>
<evidence type="ECO:0000256" key="10">
    <source>
        <dbReference type="ARBA" id="ARBA00023077"/>
    </source>
</evidence>
<evidence type="ECO:0000256" key="12">
    <source>
        <dbReference type="ARBA" id="ARBA00023170"/>
    </source>
</evidence>
<gene>
    <name evidence="18" type="ORF">JOD31_002430</name>
</gene>
<dbReference type="InterPro" id="IPR037066">
    <property type="entry name" value="Plug_dom_sf"/>
</dbReference>
<keyword evidence="4 14" id="KW-1134">Transmembrane beta strand</keyword>